<reference evidence="3" key="1">
    <citation type="submission" date="2010-08" db="EMBL/GenBank/DDBJ databases">
        <authorList>
            <consortium name="Caenorhabditis japonica Sequencing Consortium"/>
            <person name="Wilson R.K."/>
        </authorList>
    </citation>
    <scope>NUCLEOTIDE SEQUENCE [LARGE SCALE GENOMIC DNA]</scope>
    <source>
        <strain evidence="3">DF5081</strain>
    </source>
</reference>
<feature type="region of interest" description="Disordered" evidence="1">
    <location>
        <begin position="521"/>
        <end position="545"/>
    </location>
</feature>
<name>A0A8R1IG43_CAEJA</name>
<evidence type="ECO:0000313" key="2">
    <source>
        <dbReference type="EnsemblMetazoa" id="CJA35453.1"/>
    </source>
</evidence>
<protein>
    <submittedName>
        <fullName evidence="2">Uncharacterized protein</fullName>
    </submittedName>
</protein>
<dbReference type="Proteomes" id="UP000005237">
    <property type="component" value="Unassembled WGS sequence"/>
</dbReference>
<feature type="compositionally biased region" description="Polar residues" evidence="1">
    <location>
        <begin position="406"/>
        <end position="415"/>
    </location>
</feature>
<feature type="compositionally biased region" description="Polar residues" evidence="1">
    <location>
        <begin position="369"/>
        <end position="387"/>
    </location>
</feature>
<feature type="region of interest" description="Disordered" evidence="1">
    <location>
        <begin position="76"/>
        <end position="103"/>
    </location>
</feature>
<feature type="region of interest" description="Disordered" evidence="1">
    <location>
        <begin position="364"/>
        <end position="387"/>
    </location>
</feature>
<accession>A0A8R1IG43</accession>
<feature type="compositionally biased region" description="Polar residues" evidence="1">
    <location>
        <begin position="47"/>
        <end position="64"/>
    </location>
</feature>
<feature type="region of interest" description="Disordered" evidence="1">
    <location>
        <begin position="157"/>
        <end position="188"/>
    </location>
</feature>
<dbReference type="EnsemblMetazoa" id="CJA35453.1">
    <property type="protein sequence ID" value="CJA35453.1"/>
    <property type="gene ID" value="WBGene00211300"/>
</dbReference>
<feature type="region of interest" description="Disordered" evidence="1">
    <location>
        <begin position="403"/>
        <end position="470"/>
    </location>
</feature>
<feature type="compositionally biased region" description="Polar residues" evidence="1">
    <location>
        <begin position="157"/>
        <end position="182"/>
    </location>
</feature>
<feature type="region of interest" description="Disordered" evidence="1">
    <location>
        <begin position="29"/>
        <end position="64"/>
    </location>
</feature>
<sequence length="606" mass="66948">MKRAATIQIFPEPTRKIFTYLCATSRTTSLTSRTQRHQGMPPVNPEVRTNTGRQDDSSMQVSSGSFPTALLECAQRRKPADHVRKHPKKRAKGQGSPTTEEPEDQVHFALGRHTDVAHEDELVLAADGPEKPLRDTPASSLATAAVAPASIETTSTASIPVSTPVNNSGHPSAVSSSSQISTHDAETAAAQRLISQWEDDYDIEVDVSDQEEENPPPPPEKEQEETYAPEFDFAVPTIIHGVQVPAKQRYHPFHGFHAMREGEELPKDVTKRLVATIVLSQIHAFRVSTVQSFEPIEKPTIIRKVQVTAKQKRRPAKSLEWSTPIEESKIPQIAPAEANPEQVVAIPVTQFAIFVQHAHRGLSAGLPSDRSQQPTGPSTRPRLSTIYTGKHIRSQEGALMVGKHNFGTSHGTSPTRETHYHQKSSTEHQFSSASQPASLPHSTNPNAAKRDAPRRKKQPGRGRKLFPELRKQSECEVRRFHSNVTLFESQEDPGIMRHAAAVQHPGKVYLDQIEKFLDTSTPTRSLQQQGQTPAQLPPFAPSATPMRTSTRIVASSSIIELKTVAMPTHQNRLSSPPPLFTGTAVNHDDIPCGLRKTRRKPTRYLD</sequence>
<dbReference type="AlphaFoldDB" id="A0A8R1IG43"/>
<feature type="compositionally biased region" description="Polar residues" evidence="1">
    <location>
        <begin position="521"/>
        <end position="534"/>
    </location>
</feature>
<proteinExistence type="predicted"/>
<evidence type="ECO:0000256" key="1">
    <source>
        <dbReference type="SAM" id="MobiDB-lite"/>
    </source>
</evidence>
<organism evidence="2 3">
    <name type="scientific">Caenorhabditis japonica</name>
    <dbReference type="NCBI Taxonomy" id="281687"/>
    <lineage>
        <taxon>Eukaryota</taxon>
        <taxon>Metazoa</taxon>
        <taxon>Ecdysozoa</taxon>
        <taxon>Nematoda</taxon>
        <taxon>Chromadorea</taxon>
        <taxon>Rhabditida</taxon>
        <taxon>Rhabditina</taxon>
        <taxon>Rhabditomorpha</taxon>
        <taxon>Rhabditoidea</taxon>
        <taxon>Rhabditidae</taxon>
        <taxon>Peloderinae</taxon>
        <taxon>Caenorhabditis</taxon>
    </lineage>
</organism>
<feature type="compositionally biased region" description="Polar residues" evidence="1">
    <location>
        <begin position="427"/>
        <end position="446"/>
    </location>
</feature>
<reference evidence="2" key="2">
    <citation type="submission" date="2022-06" db="UniProtKB">
        <authorList>
            <consortium name="EnsemblMetazoa"/>
        </authorList>
    </citation>
    <scope>IDENTIFICATION</scope>
    <source>
        <strain evidence="2">DF5081</strain>
    </source>
</reference>
<evidence type="ECO:0000313" key="3">
    <source>
        <dbReference type="Proteomes" id="UP000005237"/>
    </source>
</evidence>
<feature type="compositionally biased region" description="Basic residues" evidence="1">
    <location>
        <begin position="83"/>
        <end position="92"/>
    </location>
</feature>
<feature type="compositionally biased region" description="Basic residues" evidence="1">
    <location>
        <begin position="452"/>
        <end position="464"/>
    </location>
</feature>
<keyword evidence="3" id="KW-1185">Reference proteome</keyword>
<feature type="region of interest" description="Disordered" evidence="1">
    <location>
        <begin position="207"/>
        <end position="226"/>
    </location>
</feature>
<feature type="compositionally biased region" description="Basic and acidic residues" evidence="1">
    <location>
        <begin position="416"/>
        <end position="426"/>
    </location>
</feature>